<evidence type="ECO:0000256" key="1">
    <source>
        <dbReference type="SAM" id="Phobius"/>
    </source>
</evidence>
<evidence type="ECO:0000313" key="3">
    <source>
        <dbReference type="Proteomes" id="UP000323876"/>
    </source>
</evidence>
<sequence>METLVLLVVVLFGLRFAGALGLRRFAAWPPCAAYALALMLIITGTTHFIPDGFANTPIPTHADFVAIVPPVVPFPGLMVYVTGVLELAGAVGLLRSRTRRWAGLGLTALFVLLIPANIYAALAEIPFHGAPATPLWARIPEQMLYIAVALLAATPTGFGAKVERQRTTTESLPVG</sequence>
<comment type="caution">
    <text evidence="2">The sequence shown here is derived from an EMBL/GenBank/DDBJ whole genome shotgun (WGS) entry which is preliminary data.</text>
</comment>
<dbReference type="RefSeq" id="WP_150401440.1">
    <property type="nucleotide sequence ID" value="NZ_VXLC01000003.1"/>
</dbReference>
<evidence type="ECO:0008006" key="4">
    <source>
        <dbReference type="Google" id="ProtNLM"/>
    </source>
</evidence>
<keyword evidence="1" id="KW-1133">Transmembrane helix</keyword>
<name>A0A5N0EJM6_9NOCA</name>
<dbReference type="PANTHER" id="PTHR36974:SF1">
    <property type="entry name" value="DOXX FAMILY MEMBRANE PROTEIN"/>
    <property type="match status" value="1"/>
</dbReference>
<reference evidence="2 3" key="1">
    <citation type="submission" date="2019-09" db="EMBL/GenBank/DDBJ databases">
        <authorList>
            <person name="Wang X."/>
        </authorList>
    </citation>
    <scope>NUCLEOTIDE SEQUENCE [LARGE SCALE GENOMIC DNA]</scope>
    <source>
        <strain evidence="2 3">CICC 11023</strain>
    </source>
</reference>
<keyword evidence="1" id="KW-0812">Transmembrane</keyword>
<feature type="transmembrane region" description="Helical" evidence="1">
    <location>
        <begin position="77"/>
        <end position="94"/>
    </location>
</feature>
<protein>
    <recommendedName>
        <fullName evidence="4">DoxX family membrane protein</fullName>
    </recommendedName>
</protein>
<feature type="transmembrane region" description="Helical" evidence="1">
    <location>
        <begin position="101"/>
        <end position="122"/>
    </location>
</feature>
<organism evidence="2 3">
    <name type="scientific">Nocardia colli</name>
    <dbReference type="NCBI Taxonomy" id="2545717"/>
    <lineage>
        <taxon>Bacteria</taxon>
        <taxon>Bacillati</taxon>
        <taxon>Actinomycetota</taxon>
        <taxon>Actinomycetes</taxon>
        <taxon>Mycobacteriales</taxon>
        <taxon>Nocardiaceae</taxon>
        <taxon>Nocardia</taxon>
    </lineage>
</organism>
<proteinExistence type="predicted"/>
<dbReference type="Proteomes" id="UP000323876">
    <property type="component" value="Unassembled WGS sequence"/>
</dbReference>
<evidence type="ECO:0000313" key="2">
    <source>
        <dbReference type="EMBL" id="KAA8889166.1"/>
    </source>
</evidence>
<gene>
    <name evidence="2" type="ORF">F3087_09360</name>
</gene>
<keyword evidence="1" id="KW-0472">Membrane</keyword>
<accession>A0A5N0EJM6</accession>
<dbReference type="PANTHER" id="PTHR36974">
    <property type="entry name" value="MEMBRANE PROTEIN-RELATED"/>
    <property type="match status" value="1"/>
</dbReference>
<dbReference type="AlphaFoldDB" id="A0A5N0EJM6"/>
<keyword evidence="3" id="KW-1185">Reference proteome</keyword>
<dbReference type="OrthoDB" id="129693at2"/>
<feature type="transmembrane region" description="Helical" evidence="1">
    <location>
        <begin position="142"/>
        <end position="160"/>
    </location>
</feature>
<dbReference type="EMBL" id="VXLC01000003">
    <property type="protein sequence ID" value="KAA8889166.1"/>
    <property type="molecule type" value="Genomic_DNA"/>
</dbReference>